<dbReference type="AlphaFoldDB" id="A0A428YV09"/>
<dbReference type="EMBL" id="QHKI01000056">
    <property type="protein sequence ID" value="RSM73476.1"/>
    <property type="molecule type" value="Genomic_DNA"/>
</dbReference>
<organism evidence="1 2">
    <name type="scientific">Kibdelosporangium aridum</name>
    <dbReference type="NCBI Taxonomy" id="2030"/>
    <lineage>
        <taxon>Bacteria</taxon>
        <taxon>Bacillati</taxon>
        <taxon>Actinomycetota</taxon>
        <taxon>Actinomycetes</taxon>
        <taxon>Pseudonocardiales</taxon>
        <taxon>Pseudonocardiaceae</taxon>
        <taxon>Kibdelosporangium</taxon>
    </lineage>
</organism>
<reference evidence="1 2" key="1">
    <citation type="submission" date="2018-05" db="EMBL/GenBank/DDBJ databases">
        <title>Evolution of GPA BGCs.</title>
        <authorList>
            <person name="Waglechner N."/>
            <person name="Wright G.D."/>
        </authorList>
    </citation>
    <scope>NUCLEOTIDE SEQUENCE [LARGE SCALE GENOMIC DNA]</scope>
    <source>
        <strain evidence="1 2">A82846</strain>
    </source>
</reference>
<dbReference type="Proteomes" id="UP000287547">
    <property type="component" value="Unassembled WGS sequence"/>
</dbReference>
<comment type="caution">
    <text evidence="1">The sequence shown here is derived from an EMBL/GenBank/DDBJ whole genome shotgun (WGS) entry which is preliminary data.</text>
</comment>
<name>A0A428YV09_KIBAR</name>
<sequence>MTNQTTTQSKTVCLNRDEFEGAAEALRYYMNAFSAHPDPHDAYGRGAIGRFLASPAGNDGYPWVHMWYGKNHQRIAVGDDVRYWSPNDEPEYSEAEVLAVSTFAAYLLWENGCEWIVWPMVHRMDRLHTEPDFDATHWVPVARHMGYDVPAADAAEYDQDVAKRKQNKGTPGTACARLTVVRDGGDAQ</sequence>
<dbReference type="RefSeq" id="WP_037253853.1">
    <property type="nucleotide sequence ID" value="NZ_QHKI01000056.1"/>
</dbReference>
<proteinExistence type="predicted"/>
<gene>
    <name evidence="1" type="ORF">DMH04_41430</name>
</gene>
<protein>
    <submittedName>
        <fullName evidence="1">Uncharacterized protein</fullName>
    </submittedName>
</protein>
<dbReference type="OrthoDB" id="9913099at2"/>
<accession>A0A428YV09</accession>
<evidence type="ECO:0000313" key="1">
    <source>
        <dbReference type="EMBL" id="RSM73476.1"/>
    </source>
</evidence>
<evidence type="ECO:0000313" key="2">
    <source>
        <dbReference type="Proteomes" id="UP000287547"/>
    </source>
</evidence>